<accession>A0ABM5QLJ9</accession>
<proteinExistence type="predicted"/>
<evidence type="ECO:0000313" key="1">
    <source>
        <dbReference type="EMBL" id="AIG63643.1"/>
    </source>
</evidence>
<name>A0ABM5QLJ9_9CORY</name>
<keyword evidence="2" id="KW-1185">Reference proteome</keyword>
<dbReference type="EMBL" id="CP008944">
    <property type="protein sequence ID" value="AIG63643.1"/>
    <property type="molecule type" value="Genomic_DNA"/>
</dbReference>
<protein>
    <recommendedName>
        <fullName evidence="3">DUF2273 domain-containing protein</fullName>
    </recommendedName>
</protein>
<evidence type="ECO:0000313" key="2">
    <source>
        <dbReference type="Proteomes" id="UP000028504"/>
    </source>
</evidence>
<sequence>MKNMTVIGIALGLAVAFAIIWGGLPGFLWALIFGALGGLIGAHFEGKIDLRNVTEILSPRRGGRG</sequence>
<dbReference type="Proteomes" id="UP000028504">
    <property type="component" value="Chromosome"/>
</dbReference>
<evidence type="ECO:0008006" key="3">
    <source>
        <dbReference type="Google" id="ProtNLM"/>
    </source>
</evidence>
<reference evidence="1 2" key="1">
    <citation type="submission" date="2014-07" db="EMBL/GenBank/DDBJ databases">
        <title>Complete genome sequence of Corynebacterium atypicum DSM 44849: identifiction of the mycolic acid biosynthesis genes.</title>
        <authorList>
            <person name="Tippelt A."/>
            <person name="Mollmann S."/>
            <person name="Albersmeier A."/>
            <person name="Jaenicke S."/>
            <person name="Ruckert C."/>
            <person name="Tauch A."/>
        </authorList>
    </citation>
    <scope>NUCLEOTIDE SEQUENCE [LARGE SCALE GENOMIC DNA]</scope>
    <source>
        <strain evidence="1 2">R2070</strain>
    </source>
</reference>
<organism evidence="1 2">
    <name type="scientific">Corynebacterium atypicum</name>
    <dbReference type="NCBI Taxonomy" id="191610"/>
    <lineage>
        <taxon>Bacteria</taxon>
        <taxon>Bacillati</taxon>
        <taxon>Actinomycetota</taxon>
        <taxon>Actinomycetes</taxon>
        <taxon>Mycobacteriales</taxon>
        <taxon>Corynebacteriaceae</taxon>
        <taxon>Corynebacterium</taxon>
    </lineage>
</organism>
<dbReference type="RefSeq" id="WP_038604390.1">
    <property type="nucleotide sequence ID" value="NZ_CP008944.1"/>
</dbReference>
<gene>
    <name evidence="1" type="ORF">CATYP_01950</name>
</gene>